<dbReference type="InterPro" id="IPR036986">
    <property type="entry name" value="S4_RNA-bd_sf"/>
</dbReference>
<evidence type="ECO:0000256" key="5">
    <source>
        <dbReference type="SAM" id="MobiDB-lite"/>
    </source>
</evidence>
<dbReference type="PROSITE" id="PS50889">
    <property type="entry name" value="S4"/>
    <property type="match status" value="1"/>
</dbReference>
<dbReference type="InterPro" id="IPR025708">
    <property type="entry name" value="HSP15"/>
</dbReference>
<dbReference type="RefSeq" id="WP_169203412.1">
    <property type="nucleotide sequence ID" value="NZ_CP059467.1"/>
</dbReference>
<evidence type="ECO:0000313" key="7">
    <source>
        <dbReference type="EMBL" id="NMG16841.1"/>
    </source>
</evidence>
<protein>
    <submittedName>
        <fullName evidence="7">RNA-binding S4 domain-containing protein</fullName>
    </submittedName>
</protein>
<organism evidence="7 8">
    <name type="scientific">Aromatoleum bremense</name>
    <dbReference type="NCBI Taxonomy" id="76115"/>
    <lineage>
        <taxon>Bacteria</taxon>
        <taxon>Pseudomonadati</taxon>
        <taxon>Pseudomonadota</taxon>
        <taxon>Betaproteobacteria</taxon>
        <taxon>Rhodocyclales</taxon>
        <taxon>Rhodocyclaceae</taxon>
        <taxon>Aromatoleum</taxon>
    </lineage>
</organism>
<keyword evidence="3" id="KW-0238">DNA-binding</keyword>
<dbReference type="Proteomes" id="UP000633943">
    <property type="component" value="Unassembled WGS sequence"/>
</dbReference>
<dbReference type="Gene3D" id="3.10.290.10">
    <property type="entry name" value="RNA-binding S4 domain"/>
    <property type="match status" value="1"/>
</dbReference>
<gene>
    <name evidence="7" type="ORF">GPA24_15110</name>
</gene>
<evidence type="ECO:0000259" key="6">
    <source>
        <dbReference type="SMART" id="SM00363"/>
    </source>
</evidence>
<dbReference type="CDD" id="cd00165">
    <property type="entry name" value="S4"/>
    <property type="match status" value="1"/>
</dbReference>
<evidence type="ECO:0000313" key="8">
    <source>
        <dbReference type="Proteomes" id="UP000633943"/>
    </source>
</evidence>
<sequence length="132" mass="14913">MAQAEIFERMRIDKWLWAARFYKTRSLASQAVDAGHVKLNGHAIKPARDVQTGDTLEIAAGDAVWTVIVRGLNAQRRPAPEARELYEETVESSERRAAEKENRRLAPVPGSDLRGRPTKKARRQIKGFDEGF</sequence>
<dbReference type="SUPFAM" id="SSF55174">
    <property type="entry name" value="Alpha-L RNA-binding motif"/>
    <property type="match status" value="1"/>
</dbReference>
<proteinExistence type="inferred from homology"/>
<feature type="compositionally biased region" description="Basic residues" evidence="5">
    <location>
        <begin position="116"/>
        <end position="125"/>
    </location>
</feature>
<evidence type="ECO:0000256" key="2">
    <source>
        <dbReference type="ARBA" id="ARBA00022884"/>
    </source>
</evidence>
<keyword evidence="2 4" id="KW-0694">RNA-binding</keyword>
<name>A0ABX1NYM0_9RHOO</name>
<dbReference type="Pfam" id="PF01479">
    <property type="entry name" value="S4"/>
    <property type="match status" value="1"/>
</dbReference>
<comment type="caution">
    <text evidence="7">The sequence shown here is derived from an EMBL/GenBank/DDBJ whole genome shotgun (WGS) entry which is preliminary data.</text>
</comment>
<dbReference type="PIRSF" id="PIRSF016821">
    <property type="entry name" value="HSP15"/>
    <property type="match status" value="1"/>
</dbReference>
<evidence type="ECO:0000256" key="1">
    <source>
        <dbReference type="ARBA" id="ARBA00008396"/>
    </source>
</evidence>
<feature type="compositionally biased region" description="Basic and acidic residues" evidence="5">
    <location>
        <begin position="79"/>
        <end position="104"/>
    </location>
</feature>
<feature type="region of interest" description="Disordered" evidence="5">
    <location>
        <begin position="79"/>
        <end position="132"/>
    </location>
</feature>
<comment type="similarity">
    <text evidence="1">Belongs to the HSP15 family.</text>
</comment>
<dbReference type="SMART" id="SM00363">
    <property type="entry name" value="S4"/>
    <property type="match status" value="1"/>
</dbReference>
<dbReference type="EMBL" id="WTVP01000049">
    <property type="protein sequence ID" value="NMG16841.1"/>
    <property type="molecule type" value="Genomic_DNA"/>
</dbReference>
<dbReference type="InterPro" id="IPR002942">
    <property type="entry name" value="S4_RNA-bd"/>
</dbReference>
<feature type="domain" description="RNA-binding S4" evidence="6">
    <location>
        <begin position="10"/>
        <end position="76"/>
    </location>
</feature>
<keyword evidence="8" id="KW-1185">Reference proteome</keyword>
<evidence type="ECO:0000256" key="3">
    <source>
        <dbReference type="ARBA" id="ARBA00023125"/>
    </source>
</evidence>
<evidence type="ECO:0000256" key="4">
    <source>
        <dbReference type="PROSITE-ProRule" id="PRU00182"/>
    </source>
</evidence>
<reference evidence="7 8" key="1">
    <citation type="submission" date="2019-12" db="EMBL/GenBank/DDBJ databases">
        <title>Comparative genomics gives insights into the taxonomy of the Azoarcus-Aromatoleum group and reveals separate origins of nif in the plant-associated Azoarcus and non-plant-associated Aromatoleum sub-groups.</title>
        <authorList>
            <person name="Lafos M."/>
            <person name="Maluk M."/>
            <person name="Batista M."/>
            <person name="Junghare M."/>
            <person name="Carmona M."/>
            <person name="Faoro H."/>
            <person name="Cruz L.M."/>
            <person name="Battistoni F."/>
            <person name="De Souza E."/>
            <person name="Pedrosa F."/>
            <person name="Chen W.-M."/>
            <person name="Poole P.S."/>
            <person name="Dixon R.A."/>
            <person name="James E.K."/>
        </authorList>
    </citation>
    <scope>NUCLEOTIDE SEQUENCE [LARGE SCALE GENOMIC DNA]</scope>
    <source>
        <strain evidence="7 8">PbN1</strain>
    </source>
</reference>
<accession>A0ABX1NYM0</accession>